<dbReference type="SUPFAM" id="SSF50249">
    <property type="entry name" value="Nucleic acid-binding proteins"/>
    <property type="match status" value="1"/>
</dbReference>
<protein>
    <recommendedName>
        <fullName evidence="2">DNA ligase (NAD(+))</fullName>
        <ecNumber evidence="2">6.5.1.2</ecNumber>
    </recommendedName>
</protein>
<evidence type="ECO:0000256" key="7">
    <source>
        <dbReference type="ARBA" id="ARBA00022833"/>
    </source>
</evidence>
<reference evidence="12 13" key="1">
    <citation type="submission" date="2019-02" db="EMBL/GenBank/DDBJ databases">
        <authorList>
            <person name="Fomenkov A."/>
            <person name="Dubinina G."/>
            <person name="Grabovich M."/>
            <person name="Vincze T."/>
            <person name="Roberts R.J."/>
        </authorList>
    </citation>
    <scope>NUCLEOTIDE SEQUENCE [LARGE SCALE GENOMIC DNA]</scope>
    <source>
        <strain evidence="12 13">P</strain>
    </source>
</reference>
<evidence type="ECO:0000256" key="3">
    <source>
        <dbReference type="ARBA" id="ARBA00022598"/>
    </source>
</evidence>
<dbReference type="Proteomes" id="UP000323824">
    <property type="component" value="Chromosome"/>
</dbReference>
<evidence type="ECO:0000256" key="8">
    <source>
        <dbReference type="ARBA" id="ARBA00023027"/>
    </source>
</evidence>
<dbReference type="InterPro" id="IPR004150">
    <property type="entry name" value="NAD_DNA_ligase_OB"/>
</dbReference>
<evidence type="ECO:0000256" key="4">
    <source>
        <dbReference type="ARBA" id="ARBA00022705"/>
    </source>
</evidence>
<evidence type="ECO:0000313" key="13">
    <source>
        <dbReference type="Proteomes" id="UP000323824"/>
    </source>
</evidence>
<dbReference type="InterPro" id="IPR010994">
    <property type="entry name" value="RuvA_2-like"/>
</dbReference>
<dbReference type="Pfam" id="PF01653">
    <property type="entry name" value="DNA_ligase_aden"/>
    <property type="match status" value="1"/>
</dbReference>
<dbReference type="PIRSF" id="PIRSF001604">
    <property type="entry name" value="LigA"/>
    <property type="match status" value="1"/>
</dbReference>
<dbReference type="Gene3D" id="1.10.150.20">
    <property type="entry name" value="5' to 3' exonuclease, C-terminal subdomain"/>
    <property type="match status" value="1"/>
</dbReference>
<dbReference type="GO" id="GO:0006260">
    <property type="term" value="P:DNA replication"/>
    <property type="evidence" value="ECO:0007669"/>
    <property type="project" value="UniProtKB-KW"/>
</dbReference>
<keyword evidence="4" id="KW-0235">DNA replication</keyword>
<dbReference type="SMART" id="SM00532">
    <property type="entry name" value="LIGANc"/>
    <property type="match status" value="1"/>
</dbReference>
<dbReference type="InterPro" id="IPR012340">
    <property type="entry name" value="NA-bd_OB-fold"/>
</dbReference>
<dbReference type="SUPFAM" id="SSF47781">
    <property type="entry name" value="RuvA domain 2-like"/>
    <property type="match status" value="1"/>
</dbReference>
<dbReference type="AlphaFoldDB" id="A0A5C1QDB2"/>
<dbReference type="InterPro" id="IPR013839">
    <property type="entry name" value="DNAligase_adenylation"/>
</dbReference>
<comment type="function">
    <text evidence="1">DNA ligase that catalyzes the formation of phosphodiester linkages between 5'-phosphoryl and 3'-hydroxyl groups in double-stranded DNA using NAD as a coenzyme and as the energy source for the reaction. It is essential for DNA replication and repair of damaged DNA.</text>
</comment>
<feature type="domain" description="NAD-dependent DNA ligase N-terminal" evidence="11">
    <location>
        <begin position="3"/>
        <end position="420"/>
    </location>
</feature>
<evidence type="ECO:0000313" key="12">
    <source>
        <dbReference type="EMBL" id="QEN06065.1"/>
    </source>
</evidence>
<keyword evidence="3" id="KW-0436">Ligase</keyword>
<keyword evidence="13" id="KW-1185">Reference proteome</keyword>
<keyword evidence="8" id="KW-0520">NAD</keyword>
<proteinExistence type="predicted"/>
<sequence>MGDIMDREEELYRVLLEAKDKYYNSDTPKMSDAQFDSYEDELRELNPNHEYFKIVGSEDVKLGKIVHPEPMLSMGKAKTAEDANKWFKKLDLPGIEYCLQPKIDGLAATCKYNNGRLVYVATRGDGKIGQDISHIAKYVDDIKEGITFSLGEVEVRGELYLPKNTEYDTKGKALRNNCVGLINRKENRADLKYVRFVCYQISGDHNITLESKKIETLAKDGFNVVDFSVLKTGSDIGNYYKEYLKSKRVVWEYETDGIILTVNDNTKHQEIDSRWVVDHHHHYNLAIKPPSEGKETKLLGIDWQVSRQGSIIPVAMFEPIDIGGAKLERATLHNYDNVVSLKLKKGDILYVERANDVIPYVKENRSNINREEDFLSNLIPKNCPSCGEDLDRNGVHIKCNNTDCKEILIQQIIYWVKESDIDGVAEGTLRALYKEGKVKHIKDLYHLKYEDLFGLEGFGDKKINGFINGVKNSKTVTAIKLLSRLGIPLVQEKALMKLNIKSIDDFLVFNDETFVTGQNIVKWKKDRVNLTFLEELIESLDIIKTEDVESRGFICMTGKGPKSRKEIIEIIESKGWSFSSTISKDVDILLCEDPEGSSSKLIKAKKLGIKLLSYSDFIE</sequence>
<dbReference type="Gene3D" id="3.40.50.10190">
    <property type="entry name" value="BRCT domain"/>
    <property type="match status" value="1"/>
</dbReference>
<keyword evidence="5" id="KW-0479">Metal-binding</keyword>
<dbReference type="EMBL" id="CP035807">
    <property type="protein sequence ID" value="QEN06065.1"/>
    <property type="molecule type" value="Genomic_DNA"/>
</dbReference>
<keyword evidence="6" id="KW-0227">DNA damage</keyword>
<reference evidence="12 13" key="2">
    <citation type="submission" date="2019-09" db="EMBL/GenBank/DDBJ databases">
        <title>Complete Genome Sequence and Methylome Analysis of free living Spirochaetas.</title>
        <authorList>
            <person name="Leshcheva N."/>
            <person name="Mikheeva N."/>
        </authorList>
    </citation>
    <scope>NUCLEOTIDE SEQUENCE [LARGE SCALE GENOMIC DNA]</scope>
    <source>
        <strain evidence="12 13">P</strain>
    </source>
</reference>
<dbReference type="KEGG" id="sper:EW093_15680"/>
<dbReference type="Gene3D" id="2.40.50.140">
    <property type="entry name" value="Nucleic acid-binding proteins"/>
    <property type="match status" value="1"/>
</dbReference>
<dbReference type="Gene3D" id="3.30.470.30">
    <property type="entry name" value="DNA ligase/mRNA capping enzyme"/>
    <property type="match status" value="1"/>
</dbReference>
<gene>
    <name evidence="12" type="ORF">EW093_15680</name>
</gene>
<dbReference type="InterPro" id="IPR036420">
    <property type="entry name" value="BRCT_dom_sf"/>
</dbReference>
<dbReference type="InterPro" id="IPR001357">
    <property type="entry name" value="BRCT_dom"/>
</dbReference>
<comment type="catalytic activity">
    <reaction evidence="10">
        <text>NAD(+) + (deoxyribonucleotide)n-3'-hydroxyl + 5'-phospho-(deoxyribonucleotide)m = (deoxyribonucleotide)n+m + AMP + beta-nicotinamide D-nucleotide.</text>
        <dbReference type="EC" id="6.5.1.2"/>
    </reaction>
</comment>
<dbReference type="Pfam" id="PF00533">
    <property type="entry name" value="BRCT"/>
    <property type="match status" value="1"/>
</dbReference>
<dbReference type="GO" id="GO:0046872">
    <property type="term" value="F:metal ion binding"/>
    <property type="evidence" value="ECO:0007669"/>
    <property type="project" value="UniProtKB-KW"/>
</dbReference>
<evidence type="ECO:0000256" key="2">
    <source>
        <dbReference type="ARBA" id="ARBA00012722"/>
    </source>
</evidence>
<dbReference type="GO" id="GO:0003911">
    <property type="term" value="F:DNA ligase (NAD+) activity"/>
    <property type="evidence" value="ECO:0007669"/>
    <property type="project" value="UniProtKB-EC"/>
</dbReference>
<name>A0A5C1QDB2_9SPIO</name>
<evidence type="ECO:0000256" key="10">
    <source>
        <dbReference type="ARBA" id="ARBA00034005"/>
    </source>
</evidence>
<dbReference type="GO" id="GO:0006281">
    <property type="term" value="P:DNA repair"/>
    <property type="evidence" value="ECO:0007669"/>
    <property type="project" value="UniProtKB-KW"/>
</dbReference>
<dbReference type="Gene3D" id="1.10.287.610">
    <property type="entry name" value="Helix hairpin bin"/>
    <property type="match status" value="1"/>
</dbReference>
<dbReference type="EC" id="6.5.1.2" evidence="2"/>
<dbReference type="InterPro" id="IPR001679">
    <property type="entry name" value="DNA_ligase"/>
</dbReference>
<keyword evidence="9" id="KW-0234">DNA repair</keyword>
<dbReference type="Pfam" id="PF03120">
    <property type="entry name" value="OB_DNA_ligase"/>
    <property type="match status" value="1"/>
</dbReference>
<dbReference type="InterPro" id="IPR013840">
    <property type="entry name" value="DNAligase_N"/>
</dbReference>
<evidence type="ECO:0000259" key="11">
    <source>
        <dbReference type="SMART" id="SM00532"/>
    </source>
</evidence>
<keyword evidence="7" id="KW-0862">Zinc</keyword>
<dbReference type="OrthoDB" id="9759736at2"/>
<dbReference type="SUPFAM" id="SSF56091">
    <property type="entry name" value="DNA ligase/mRNA capping enzyme, catalytic domain"/>
    <property type="match status" value="1"/>
</dbReference>
<accession>A0A5C1QDB2</accession>
<evidence type="ECO:0000256" key="9">
    <source>
        <dbReference type="ARBA" id="ARBA00023204"/>
    </source>
</evidence>
<dbReference type="SUPFAM" id="SSF52113">
    <property type="entry name" value="BRCT domain"/>
    <property type="match status" value="1"/>
</dbReference>
<evidence type="ECO:0000256" key="1">
    <source>
        <dbReference type="ARBA" id="ARBA00004067"/>
    </source>
</evidence>
<evidence type="ECO:0000256" key="6">
    <source>
        <dbReference type="ARBA" id="ARBA00022763"/>
    </source>
</evidence>
<organism evidence="12 13">
    <name type="scientific">Thiospirochaeta perfilievii</name>
    <dbReference type="NCBI Taxonomy" id="252967"/>
    <lineage>
        <taxon>Bacteria</taxon>
        <taxon>Pseudomonadati</taxon>
        <taxon>Spirochaetota</taxon>
        <taxon>Spirochaetia</taxon>
        <taxon>Spirochaetales</taxon>
        <taxon>Spirochaetaceae</taxon>
        <taxon>Thiospirochaeta</taxon>
    </lineage>
</organism>
<evidence type="ECO:0000256" key="5">
    <source>
        <dbReference type="ARBA" id="ARBA00022723"/>
    </source>
</evidence>